<dbReference type="GO" id="GO:0005506">
    <property type="term" value="F:iron ion binding"/>
    <property type="evidence" value="ECO:0007669"/>
    <property type="project" value="InterPro"/>
</dbReference>
<dbReference type="InterPro" id="IPR058578">
    <property type="entry name" value="IspG_TIM"/>
</dbReference>
<dbReference type="NCBIfam" id="NF001540">
    <property type="entry name" value="PRK00366.1"/>
    <property type="match status" value="1"/>
</dbReference>
<dbReference type="HAMAP" id="MF_00159">
    <property type="entry name" value="IspG"/>
    <property type="match status" value="1"/>
</dbReference>
<organism evidence="10 11">
    <name type="scientific">Anaerobutyricum hallii</name>
    <dbReference type="NCBI Taxonomy" id="39488"/>
    <lineage>
        <taxon>Bacteria</taxon>
        <taxon>Bacillati</taxon>
        <taxon>Bacillota</taxon>
        <taxon>Clostridia</taxon>
        <taxon>Lachnospirales</taxon>
        <taxon>Lachnospiraceae</taxon>
        <taxon>Anaerobutyricum</taxon>
    </lineage>
</organism>
<dbReference type="SUPFAM" id="SSF51717">
    <property type="entry name" value="Dihydropteroate synthetase-like"/>
    <property type="match status" value="1"/>
</dbReference>
<dbReference type="PANTHER" id="PTHR30454">
    <property type="entry name" value="4-HYDROXY-3-METHYLBUT-2-EN-1-YL DIPHOSPHATE SYNTHASE"/>
    <property type="match status" value="1"/>
</dbReference>
<feature type="binding site" evidence="7">
    <location>
        <position position="264"/>
    </location>
    <ligand>
        <name>[4Fe-4S] cluster</name>
        <dbReference type="ChEBI" id="CHEBI:49883"/>
    </ligand>
</feature>
<dbReference type="InterPro" id="IPR011005">
    <property type="entry name" value="Dihydropteroate_synth-like_sf"/>
</dbReference>
<feature type="domain" description="IspG TIM-barrel" evidence="8">
    <location>
        <begin position="6"/>
        <end position="245"/>
    </location>
</feature>
<evidence type="ECO:0000313" key="11">
    <source>
        <dbReference type="Proteomes" id="UP000217549"/>
    </source>
</evidence>
<gene>
    <name evidence="7" type="primary">ispG</name>
    <name evidence="10" type="ORF">EHLA_0937</name>
</gene>
<dbReference type="PANTHER" id="PTHR30454:SF0">
    <property type="entry name" value="4-HYDROXY-3-METHYLBUT-2-EN-1-YL DIPHOSPHATE SYNTHASE (FERREDOXIN), CHLOROPLASTIC"/>
    <property type="match status" value="1"/>
</dbReference>
<keyword evidence="1 7" id="KW-0004">4Fe-4S</keyword>
<dbReference type="NCBIfam" id="TIGR00612">
    <property type="entry name" value="ispG_gcpE"/>
    <property type="match status" value="1"/>
</dbReference>
<dbReference type="UniPathway" id="UPA00056">
    <property type="reaction ID" value="UER00096"/>
</dbReference>
<proteinExistence type="inferred from homology"/>
<dbReference type="KEGG" id="ehl:EHLA_0937"/>
<dbReference type="GO" id="GO:0051539">
    <property type="term" value="F:4 iron, 4 sulfur cluster binding"/>
    <property type="evidence" value="ECO:0007669"/>
    <property type="project" value="UniProtKB-UniRule"/>
</dbReference>
<keyword evidence="2 7" id="KW-0479">Metal-binding</keyword>
<keyword evidence="11" id="KW-1185">Reference proteome</keyword>
<name>A0A285PQ06_9FIRM</name>
<dbReference type="Gene3D" id="3.30.413.10">
    <property type="entry name" value="Sulfite Reductase Hemoprotein, domain 1"/>
    <property type="match status" value="1"/>
</dbReference>
<evidence type="ECO:0000313" key="10">
    <source>
        <dbReference type="EMBL" id="SOB71674.1"/>
    </source>
</evidence>
<dbReference type="GO" id="GO:0019288">
    <property type="term" value="P:isopentenyl diphosphate biosynthetic process, methylerythritol 4-phosphate pathway"/>
    <property type="evidence" value="ECO:0007669"/>
    <property type="project" value="UniProtKB-UniRule"/>
</dbReference>
<comment type="similarity">
    <text evidence="7">Belongs to the IspG family.</text>
</comment>
<keyword evidence="6 7" id="KW-0414">Isoprene biosynthesis</keyword>
<protein>
    <recommendedName>
        <fullName evidence="7">4-hydroxy-3-methylbut-2-en-1-yl diphosphate synthase (flavodoxin)</fullName>
        <ecNumber evidence="7">1.17.7.3</ecNumber>
    </recommendedName>
    <alternativeName>
        <fullName evidence="7">1-hydroxy-2-methyl-2-(E)-butenyl 4-diphosphate synthase</fullName>
    </alternativeName>
</protein>
<evidence type="ECO:0000256" key="6">
    <source>
        <dbReference type="ARBA" id="ARBA00023229"/>
    </source>
</evidence>
<dbReference type="AlphaFoldDB" id="A0A285PQ06"/>
<evidence type="ECO:0000259" key="9">
    <source>
        <dbReference type="Pfam" id="PF26540"/>
    </source>
</evidence>
<dbReference type="SUPFAM" id="SSF56014">
    <property type="entry name" value="Nitrite and sulphite reductase 4Fe-4S domain-like"/>
    <property type="match status" value="1"/>
</dbReference>
<keyword evidence="3 7" id="KW-0560">Oxidoreductase</keyword>
<evidence type="ECO:0000256" key="1">
    <source>
        <dbReference type="ARBA" id="ARBA00022485"/>
    </source>
</evidence>
<keyword evidence="5 7" id="KW-0411">Iron-sulfur</keyword>
<dbReference type="EC" id="1.17.7.3" evidence="7"/>
<dbReference type="FunFam" id="3.20.20.20:FF:000001">
    <property type="entry name" value="4-hydroxy-3-methylbut-2-en-1-yl diphosphate synthase (flavodoxin)"/>
    <property type="match status" value="1"/>
</dbReference>
<dbReference type="InterPro" id="IPR004588">
    <property type="entry name" value="IspG_bac-typ"/>
</dbReference>
<dbReference type="InterPro" id="IPR045854">
    <property type="entry name" value="NO2/SO3_Rdtase_4Fe4S_sf"/>
</dbReference>
<dbReference type="Proteomes" id="UP000217549">
    <property type="component" value="Chromosome I"/>
</dbReference>
<dbReference type="GO" id="GO:0046429">
    <property type="term" value="F:4-hydroxy-3-methylbut-2-en-1-yl diphosphate synthase activity (ferredoxin)"/>
    <property type="evidence" value="ECO:0007669"/>
    <property type="project" value="UniProtKB-UniRule"/>
</dbReference>
<keyword evidence="4 7" id="KW-0408">Iron</keyword>
<feature type="domain" description="IspG C-terminal" evidence="9">
    <location>
        <begin position="260"/>
        <end position="348"/>
    </location>
</feature>
<comment type="function">
    <text evidence="7">Converts 2C-methyl-D-erythritol 2,4-cyclodiphosphate (ME-2,4cPP) into 1-hydroxy-2-methyl-2-(E)-butenyl 4-diphosphate.</text>
</comment>
<dbReference type="PIRSF" id="PIRSF004640">
    <property type="entry name" value="IspG"/>
    <property type="match status" value="1"/>
</dbReference>
<dbReference type="InterPro" id="IPR058579">
    <property type="entry name" value="IspG_C"/>
</dbReference>
<comment type="catalytic activity">
    <reaction evidence="7">
        <text>(2E)-4-hydroxy-3-methylbut-2-enyl diphosphate + oxidized [flavodoxin] + H2O + 2 H(+) = 2-C-methyl-D-erythritol 2,4-cyclic diphosphate + reduced [flavodoxin]</text>
        <dbReference type="Rhea" id="RHEA:43604"/>
        <dbReference type="Rhea" id="RHEA-COMP:10622"/>
        <dbReference type="Rhea" id="RHEA-COMP:10623"/>
        <dbReference type="ChEBI" id="CHEBI:15377"/>
        <dbReference type="ChEBI" id="CHEBI:15378"/>
        <dbReference type="ChEBI" id="CHEBI:57618"/>
        <dbReference type="ChEBI" id="CHEBI:58210"/>
        <dbReference type="ChEBI" id="CHEBI:58483"/>
        <dbReference type="ChEBI" id="CHEBI:128753"/>
        <dbReference type="EC" id="1.17.7.3"/>
    </reaction>
</comment>
<comment type="cofactor">
    <cofactor evidence="7">
        <name>[4Fe-4S] cluster</name>
        <dbReference type="ChEBI" id="CHEBI:49883"/>
    </cofactor>
    <text evidence="7">Binds 1 [4Fe-4S] cluster.</text>
</comment>
<feature type="binding site" evidence="7">
    <location>
        <position position="307"/>
    </location>
    <ligand>
        <name>[4Fe-4S] cluster</name>
        <dbReference type="ChEBI" id="CHEBI:49883"/>
    </ligand>
</feature>
<dbReference type="STRING" id="39488.ERS852450_02183"/>
<dbReference type="InterPro" id="IPR016425">
    <property type="entry name" value="IspG_bac"/>
</dbReference>
<dbReference type="EMBL" id="LT907978">
    <property type="protein sequence ID" value="SOB71674.1"/>
    <property type="molecule type" value="Genomic_DNA"/>
</dbReference>
<feature type="binding site" evidence="7">
    <location>
        <position position="267"/>
    </location>
    <ligand>
        <name>[4Fe-4S] cluster</name>
        <dbReference type="ChEBI" id="CHEBI:49883"/>
    </ligand>
</feature>
<dbReference type="GO" id="GO:0141197">
    <property type="term" value="F:4-hydroxy-3-methylbut-2-enyl-diphosphate synthase activity (flavodoxin)"/>
    <property type="evidence" value="ECO:0007669"/>
    <property type="project" value="UniProtKB-EC"/>
</dbReference>
<reference evidence="11" key="1">
    <citation type="submission" date="2017-09" db="EMBL/GenBank/DDBJ databases">
        <authorList>
            <person name="Shetty A S."/>
        </authorList>
    </citation>
    <scope>NUCLEOTIDE SEQUENCE [LARGE SCALE GENOMIC DNA]</scope>
</reference>
<dbReference type="Pfam" id="PF26540">
    <property type="entry name" value="GcpE_C"/>
    <property type="match status" value="1"/>
</dbReference>
<evidence type="ECO:0000256" key="2">
    <source>
        <dbReference type="ARBA" id="ARBA00022723"/>
    </source>
</evidence>
<feature type="binding site" evidence="7">
    <location>
        <position position="300"/>
    </location>
    <ligand>
        <name>[4Fe-4S] cluster</name>
        <dbReference type="ChEBI" id="CHEBI:49883"/>
    </ligand>
</feature>
<comment type="pathway">
    <text evidence="7">Isoprenoid biosynthesis; isopentenyl diphosphate biosynthesis via DXP pathway; isopentenyl diphosphate from 1-deoxy-D-xylulose 5-phosphate: step 5/6.</text>
</comment>
<evidence type="ECO:0000259" key="8">
    <source>
        <dbReference type="Pfam" id="PF04551"/>
    </source>
</evidence>
<dbReference type="Pfam" id="PF04551">
    <property type="entry name" value="GcpE"/>
    <property type="match status" value="1"/>
</dbReference>
<evidence type="ECO:0000256" key="7">
    <source>
        <dbReference type="HAMAP-Rule" id="MF_00159"/>
    </source>
</evidence>
<dbReference type="Gene3D" id="3.20.20.20">
    <property type="entry name" value="Dihydropteroate synthase-like"/>
    <property type="match status" value="1"/>
</dbReference>
<accession>A0A285PQ06</accession>
<evidence type="ECO:0000256" key="3">
    <source>
        <dbReference type="ARBA" id="ARBA00023002"/>
    </source>
</evidence>
<dbReference type="GO" id="GO:0016114">
    <property type="term" value="P:terpenoid biosynthetic process"/>
    <property type="evidence" value="ECO:0007669"/>
    <property type="project" value="InterPro"/>
</dbReference>
<sequence length="353" mass="37824">MYREQTKVVKIGNRVIGGGNPILIQSMTNTKTEDVEATVAQILELEAAGCDIIRSTVPTLEAAKALGEIKKRIHIPIVADIHFDYRMAIAAIENGADKIRINPGNIGSSERVKAVVDKAKEYNVPIRVGVNSGSLEKHIIEKYGKVTAEGLVESALDKVKMIEDMGYDNLVVSIKSSDVLMCARAHELLAPKCQYPLHVGITEAGTLFRGNIKSAIGLGIILNQGIGDTIRVSLTGDPVNEIASAKQILKTLGLRKGGIEVVSCPTCGRTNIDLIGLANEVEKMVTEFDSLNIKVAVMGCVVNGPGEAKEADIGIAGGKGEGLLIKKGQVVRKIPESDLLAVLREELSNWNEE</sequence>
<dbReference type="RefSeq" id="WP_096239492.1">
    <property type="nucleotide sequence ID" value="NZ_LT907978.1"/>
</dbReference>
<evidence type="ECO:0000256" key="4">
    <source>
        <dbReference type="ARBA" id="ARBA00023004"/>
    </source>
</evidence>
<evidence type="ECO:0000256" key="5">
    <source>
        <dbReference type="ARBA" id="ARBA00023014"/>
    </source>
</evidence>